<dbReference type="EMBL" id="JARHTQ010000011">
    <property type="protein sequence ID" value="MDF2257725.1"/>
    <property type="molecule type" value="Genomic_DNA"/>
</dbReference>
<reference evidence="1 2" key="1">
    <citation type="submission" date="2023-03" db="EMBL/GenBank/DDBJ databases">
        <title>Draft genome sequence of type strain Streptomyces ferralitis JCM 14344.</title>
        <authorList>
            <person name="Klaysubun C."/>
            <person name="Duangmal K."/>
        </authorList>
    </citation>
    <scope>NUCLEOTIDE SEQUENCE [LARGE SCALE GENOMIC DNA]</scope>
    <source>
        <strain evidence="1 2">JCM 14344</strain>
    </source>
</reference>
<keyword evidence="1" id="KW-0560">Oxidoreductase</keyword>
<dbReference type="InterPro" id="IPR036412">
    <property type="entry name" value="HAD-like_sf"/>
</dbReference>
<dbReference type="GO" id="GO:0051213">
    <property type="term" value="F:dioxygenase activity"/>
    <property type="evidence" value="ECO:0007669"/>
    <property type="project" value="UniProtKB-KW"/>
</dbReference>
<dbReference type="PANTHER" id="PTHR20883">
    <property type="entry name" value="PHYTANOYL-COA DIOXYGENASE DOMAIN CONTAINING 1"/>
    <property type="match status" value="1"/>
</dbReference>
<keyword evidence="1" id="KW-0223">Dioxygenase</keyword>
<name>A0ABT5Z1M4_9ACTN</name>
<comment type="caution">
    <text evidence="1">The sequence shown here is derived from an EMBL/GenBank/DDBJ whole genome shotgun (WGS) entry which is preliminary data.</text>
</comment>
<dbReference type="InterPro" id="IPR023214">
    <property type="entry name" value="HAD_sf"/>
</dbReference>
<protein>
    <submittedName>
        <fullName evidence="1">Phytanoyl-CoA dioxygenase family protein</fullName>
    </submittedName>
</protein>
<dbReference type="RefSeq" id="WP_275816017.1">
    <property type="nucleotide sequence ID" value="NZ_BAAANM010000022.1"/>
</dbReference>
<proteinExistence type="predicted"/>
<dbReference type="SUPFAM" id="SSF56784">
    <property type="entry name" value="HAD-like"/>
    <property type="match status" value="1"/>
</dbReference>
<dbReference type="Pfam" id="PF05721">
    <property type="entry name" value="PhyH"/>
    <property type="match status" value="1"/>
</dbReference>
<dbReference type="Proteomes" id="UP001220022">
    <property type="component" value="Unassembled WGS sequence"/>
</dbReference>
<dbReference type="SUPFAM" id="SSF51197">
    <property type="entry name" value="Clavaminate synthase-like"/>
    <property type="match status" value="1"/>
</dbReference>
<gene>
    <name evidence="1" type="ORF">P2L57_18985</name>
</gene>
<dbReference type="Gene3D" id="3.40.50.1000">
    <property type="entry name" value="HAD superfamily/HAD-like"/>
    <property type="match status" value="1"/>
</dbReference>
<sequence>MTEYGELSGKVVAVDFDGVLHSYTSGWTGYVPVDPPEPGALRFVHWLIGQGAEVVIVSSRANRPEGTEAIRTWLRTHGFPELEVTQTKVRAVAYVDDRAVPYAQGDWDDCQARVSLLSGSNRNERRGPHVKTLFPSADAAEDINELTSRLVRDGYVYLPGFLPADTVEAVTGQLRQALHKIGWLAGPDTSKVAPGAEPKFTGDSFRQVYPVIQQLEEFHQLAHDDRILRLMAGLLGGDIFCHPAKVCRISTPSAGAGAYFTRAHQDFVVLHTCSDVLTAWIPFTPCTPESQGLRILADSHRDGFLPTDASVGGARPLYLPVAADDPRWMTADYAVGDLVVFHSLTVHGAGPNASDTVRLSADVRYQRTGDEPMRAEFAHPHGWPRTPDWDELCAGWSTRAWVDTPDTVPLEPMPTDVSYGEYLSTLVTPPSRLLGL</sequence>
<evidence type="ECO:0000313" key="1">
    <source>
        <dbReference type="EMBL" id="MDF2257725.1"/>
    </source>
</evidence>
<dbReference type="Gene3D" id="2.60.120.620">
    <property type="entry name" value="q2cbj1_9rhob like domain"/>
    <property type="match status" value="1"/>
</dbReference>
<keyword evidence="2" id="KW-1185">Reference proteome</keyword>
<organism evidence="1 2">
    <name type="scientific">Streptantibioticus ferralitis</name>
    <dbReference type="NCBI Taxonomy" id="236510"/>
    <lineage>
        <taxon>Bacteria</taxon>
        <taxon>Bacillati</taxon>
        <taxon>Actinomycetota</taxon>
        <taxon>Actinomycetes</taxon>
        <taxon>Kitasatosporales</taxon>
        <taxon>Streptomycetaceae</taxon>
        <taxon>Streptantibioticus</taxon>
    </lineage>
</organism>
<accession>A0ABT5Z1M4</accession>
<dbReference type="PANTHER" id="PTHR20883:SF14">
    <property type="entry name" value="PHYTANOYL-COA DIOXYGENASE"/>
    <property type="match status" value="1"/>
</dbReference>
<evidence type="ECO:0000313" key="2">
    <source>
        <dbReference type="Proteomes" id="UP001220022"/>
    </source>
</evidence>
<dbReference type="InterPro" id="IPR008775">
    <property type="entry name" value="Phytyl_CoA_dOase-like"/>
</dbReference>